<feature type="chain" id="PRO_5045650096" description="Lipoprotein" evidence="1">
    <location>
        <begin position="25"/>
        <end position="571"/>
    </location>
</feature>
<evidence type="ECO:0000313" key="3">
    <source>
        <dbReference type="Proteomes" id="UP001467690"/>
    </source>
</evidence>
<organism evidence="2 3">
    <name type="scientific">Catenovulum sediminis</name>
    <dbReference type="NCBI Taxonomy" id="1740262"/>
    <lineage>
        <taxon>Bacteria</taxon>
        <taxon>Pseudomonadati</taxon>
        <taxon>Pseudomonadota</taxon>
        <taxon>Gammaproteobacteria</taxon>
        <taxon>Alteromonadales</taxon>
        <taxon>Alteromonadaceae</taxon>
        <taxon>Catenovulum</taxon>
    </lineage>
</organism>
<evidence type="ECO:0000256" key="1">
    <source>
        <dbReference type="SAM" id="SignalP"/>
    </source>
</evidence>
<dbReference type="PROSITE" id="PS51257">
    <property type="entry name" value="PROKAR_LIPOPROTEIN"/>
    <property type="match status" value="1"/>
</dbReference>
<name>A0ABV1RK93_9ALTE</name>
<dbReference type="EMBL" id="JBELOE010000254">
    <property type="protein sequence ID" value="MER2493167.1"/>
    <property type="molecule type" value="Genomic_DNA"/>
</dbReference>
<gene>
    <name evidence="2" type="ORF">ABS311_14895</name>
</gene>
<reference evidence="2 3" key="1">
    <citation type="submission" date="2024-06" db="EMBL/GenBank/DDBJ databases">
        <authorList>
            <person name="Chen R.Y."/>
        </authorList>
    </citation>
    <scope>NUCLEOTIDE SEQUENCE [LARGE SCALE GENOMIC DNA]</scope>
    <source>
        <strain evidence="2 3">D2</strain>
    </source>
</reference>
<dbReference type="RefSeq" id="WP_350402487.1">
    <property type="nucleotide sequence ID" value="NZ_JBELOE010000254.1"/>
</dbReference>
<protein>
    <recommendedName>
        <fullName evidence="4">Lipoprotein</fullName>
    </recommendedName>
</protein>
<dbReference type="Proteomes" id="UP001467690">
    <property type="component" value="Unassembled WGS sequence"/>
</dbReference>
<sequence>MNRFLCLLPLTFIVLLGLTGCEPADQKNSEQTQITQMLEAALGKQTFARAKTMYNEAAYIPPQCYTKTQDESGQGHNPCFVCHANGKRPNFFNDTDLQLEYGFTAEYTQTNRWKNLFRDFSPQISKISDQQIRDYVKVSNYLDKNGEIILARQLQQLPEQWDVNKDGKWNGFMPDVYFNFDELGFDRNLQGEFTGWRVFAYAPFAGAFFPTNGSTDDVLIRLPEAFRKNEQGEFDQNVYRLNLAIVESMIKEQAIDISAVDEQQYQVDLNKDGQLNIATQIVYDWAPKENKLMSYVGQARLLFQQDKINMAAGLYPKGTEFLHTVRYLDSNERGETQMSARIKEVRYSKKISWNNYAQLSNYALSEIKEKHDFPERLRTFKGDSERGLYSGMGWKLQGFIEDAQGQLRPQTYEETAFCIGCHSGTSATTDGSFALPRKFANNHFKNGWYHWSEKGFKGTPEPKMADGRYEYTTYLQHNRWGDEFRSNQQVYDKFYTQDGVLNQQAITELNRDISILLEPDLQRAMALNKAYKVIVEEQSYIWGRQAMLEPAVNVHEFVKTGTPTGLNAVLR</sequence>
<keyword evidence="3" id="KW-1185">Reference proteome</keyword>
<evidence type="ECO:0008006" key="4">
    <source>
        <dbReference type="Google" id="ProtNLM"/>
    </source>
</evidence>
<keyword evidence="1" id="KW-0732">Signal</keyword>
<proteinExistence type="predicted"/>
<accession>A0ABV1RK93</accession>
<evidence type="ECO:0000313" key="2">
    <source>
        <dbReference type="EMBL" id="MER2493167.1"/>
    </source>
</evidence>
<feature type="signal peptide" evidence="1">
    <location>
        <begin position="1"/>
        <end position="24"/>
    </location>
</feature>
<comment type="caution">
    <text evidence="2">The sequence shown here is derived from an EMBL/GenBank/DDBJ whole genome shotgun (WGS) entry which is preliminary data.</text>
</comment>